<feature type="transmembrane region" description="Helical" evidence="1">
    <location>
        <begin position="63"/>
        <end position="83"/>
    </location>
</feature>
<proteinExistence type="predicted"/>
<keyword evidence="1" id="KW-1133">Transmembrane helix</keyword>
<dbReference type="RefSeq" id="WP_209481608.1">
    <property type="nucleotide sequence ID" value="NZ_JAGGKK010000019.1"/>
</dbReference>
<keyword evidence="1" id="KW-0472">Membrane</keyword>
<gene>
    <name evidence="2" type="ORF">J2Z82_003128</name>
</gene>
<feature type="transmembrane region" description="Helical" evidence="1">
    <location>
        <begin position="148"/>
        <end position="170"/>
    </location>
</feature>
<dbReference type="Proteomes" id="UP001519328">
    <property type="component" value="Unassembled WGS sequence"/>
</dbReference>
<name>A0ABS4HGW3_9BACI</name>
<accession>A0ABS4HGW3</accession>
<sequence>MMSLTDPSLAVVVRKQIQFKMKSCIGMFSTLIVLQLIALVFSFGGTGMMGGTRSSLEYEMNYYSADIILVFTMLWAFINAILIKTKDYREDDFVFVTNRVSSNLSNIVLLLIVSIVGAITAMLSSYLLRIGIYFFSDNKEIIYTEVEFLELLTGIIAAGLFIFLFSGLGYIIGTLVQLNKTFAFIIPVVFLGFIFLVEMSSEVHLLLEIGKFYFNEESFWLLTSKTIMTSGLLFTAAMLVSNRLEVKQ</sequence>
<reference evidence="2 3" key="1">
    <citation type="submission" date="2021-03" db="EMBL/GenBank/DDBJ databases">
        <title>Genomic Encyclopedia of Type Strains, Phase IV (KMG-IV): sequencing the most valuable type-strain genomes for metagenomic binning, comparative biology and taxonomic classification.</title>
        <authorList>
            <person name="Goeker M."/>
        </authorList>
    </citation>
    <scope>NUCLEOTIDE SEQUENCE [LARGE SCALE GENOMIC DNA]</scope>
    <source>
        <strain evidence="2 3">DSM 21085</strain>
    </source>
</reference>
<feature type="transmembrane region" description="Helical" evidence="1">
    <location>
        <begin position="219"/>
        <end position="240"/>
    </location>
</feature>
<feature type="transmembrane region" description="Helical" evidence="1">
    <location>
        <begin position="104"/>
        <end position="128"/>
    </location>
</feature>
<evidence type="ECO:0000256" key="1">
    <source>
        <dbReference type="SAM" id="Phobius"/>
    </source>
</evidence>
<evidence type="ECO:0008006" key="4">
    <source>
        <dbReference type="Google" id="ProtNLM"/>
    </source>
</evidence>
<comment type="caution">
    <text evidence="2">The sequence shown here is derived from an EMBL/GenBank/DDBJ whole genome shotgun (WGS) entry which is preliminary data.</text>
</comment>
<protein>
    <recommendedName>
        <fullName evidence="4">ABC transporter permease</fullName>
    </recommendedName>
</protein>
<dbReference type="EMBL" id="JAGGKK010000019">
    <property type="protein sequence ID" value="MBP1950171.1"/>
    <property type="molecule type" value="Genomic_DNA"/>
</dbReference>
<keyword evidence="3" id="KW-1185">Reference proteome</keyword>
<feature type="transmembrane region" description="Helical" evidence="1">
    <location>
        <begin position="182"/>
        <end position="199"/>
    </location>
</feature>
<feature type="transmembrane region" description="Helical" evidence="1">
    <location>
        <begin position="24"/>
        <end position="43"/>
    </location>
</feature>
<evidence type="ECO:0000313" key="2">
    <source>
        <dbReference type="EMBL" id="MBP1950171.1"/>
    </source>
</evidence>
<organism evidence="2 3">
    <name type="scientific">Virgibacillus litoralis</name>
    <dbReference type="NCBI Taxonomy" id="578221"/>
    <lineage>
        <taxon>Bacteria</taxon>
        <taxon>Bacillati</taxon>
        <taxon>Bacillota</taxon>
        <taxon>Bacilli</taxon>
        <taxon>Bacillales</taxon>
        <taxon>Bacillaceae</taxon>
        <taxon>Virgibacillus</taxon>
    </lineage>
</organism>
<keyword evidence="1" id="KW-0812">Transmembrane</keyword>
<evidence type="ECO:0000313" key="3">
    <source>
        <dbReference type="Proteomes" id="UP001519328"/>
    </source>
</evidence>